<evidence type="ECO:0000313" key="3">
    <source>
        <dbReference type="Proteomes" id="UP001589789"/>
    </source>
</evidence>
<dbReference type="Pfam" id="PF03401">
    <property type="entry name" value="TctC"/>
    <property type="match status" value="1"/>
</dbReference>
<evidence type="ECO:0000313" key="2">
    <source>
        <dbReference type="EMBL" id="MFC0385942.1"/>
    </source>
</evidence>
<organism evidence="2 3">
    <name type="scientific">Muricoccus vinaceus</name>
    <dbReference type="NCBI Taxonomy" id="424704"/>
    <lineage>
        <taxon>Bacteria</taxon>
        <taxon>Pseudomonadati</taxon>
        <taxon>Pseudomonadota</taxon>
        <taxon>Alphaproteobacteria</taxon>
        <taxon>Acetobacterales</taxon>
        <taxon>Roseomonadaceae</taxon>
        <taxon>Muricoccus</taxon>
    </lineage>
</organism>
<dbReference type="RefSeq" id="WP_377050083.1">
    <property type="nucleotide sequence ID" value="NZ_JBHLVZ010000019.1"/>
</dbReference>
<comment type="similarity">
    <text evidence="1">Belongs to the UPF0065 (bug) family.</text>
</comment>
<comment type="caution">
    <text evidence="2">The sequence shown here is derived from an EMBL/GenBank/DDBJ whole genome shotgun (WGS) entry which is preliminary data.</text>
</comment>
<dbReference type="PIRSF" id="PIRSF017082">
    <property type="entry name" value="YflP"/>
    <property type="match status" value="1"/>
</dbReference>
<dbReference type="InterPro" id="IPR005064">
    <property type="entry name" value="BUG"/>
</dbReference>
<evidence type="ECO:0000256" key="1">
    <source>
        <dbReference type="ARBA" id="ARBA00006987"/>
    </source>
</evidence>
<dbReference type="EMBL" id="JBHLVZ010000019">
    <property type="protein sequence ID" value="MFC0385942.1"/>
    <property type="molecule type" value="Genomic_DNA"/>
</dbReference>
<dbReference type="PANTHER" id="PTHR42928">
    <property type="entry name" value="TRICARBOXYLATE-BINDING PROTEIN"/>
    <property type="match status" value="1"/>
</dbReference>
<dbReference type="SUPFAM" id="SSF53850">
    <property type="entry name" value="Periplasmic binding protein-like II"/>
    <property type="match status" value="1"/>
</dbReference>
<keyword evidence="3" id="KW-1185">Reference proteome</keyword>
<dbReference type="PANTHER" id="PTHR42928:SF5">
    <property type="entry name" value="BLR1237 PROTEIN"/>
    <property type="match status" value="1"/>
</dbReference>
<reference evidence="2 3" key="1">
    <citation type="submission" date="2024-09" db="EMBL/GenBank/DDBJ databases">
        <authorList>
            <person name="Sun Q."/>
            <person name="Mori K."/>
        </authorList>
    </citation>
    <scope>NUCLEOTIDE SEQUENCE [LARGE SCALE GENOMIC DNA]</scope>
    <source>
        <strain evidence="2 3">CCM 7468</strain>
    </source>
</reference>
<protein>
    <submittedName>
        <fullName evidence="2">Bug family tripartite tricarboxylate transporter substrate binding protein</fullName>
    </submittedName>
</protein>
<sequence>MATITRRGLGASAAALLLSRRARATGYPDRPVTIINPFAAGGQSDPLGRAVALHLQRRLGQPFVLENRTGAGSTIGAQYVARTAADGYTLLFGTTSTFVIAPFVYANAGYDPAASFAPVAVASEGPMVLTTHSRSGYASVADVVAAARRSPGRITYASAGSGSLPHLLGEVFARATGAELTHVPYRGGAPAMNDLIGGQVDLFFEAVANVVPHVEGGRAVALMSTGPARSRLLPTVPTATELGHGDLTLTSWTGFAAPVSTPAHVIEGLNQGINEALRTPEVIALMERIGISGIGGSPTDMAGRIARESAVYKGIITAAKISAE</sequence>
<dbReference type="Gene3D" id="3.40.190.150">
    <property type="entry name" value="Bordetella uptake gene, domain 1"/>
    <property type="match status" value="1"/>
</dbReference>
<dbReference type="Gene3D" id="3.40.190.10">
    <property type="entry name" value="Periplasmic binding protein-like II"/>
    <property type="match status" value="1"/>
</dbReference>
<dbReference type="CDD" id="cd07012">
    <property type="entry name" value="PBP2_Bug_TTT"/>
    <property type="match status" value="1"/>
</dbReference>
<proteinExistence type="inferred from homology"/>
<gene>
    <name evidence="2" type="ORF">ACFFIC_10330</name>
</gene>
<name>A0ABV6IRG6_9PROT</name>
<dbReference type="InterPro" id="IPR042100">
    <property type="entry name" value="Bug_dom1"/>
</dbReference>
<accession>A0ABV6IRG6</accession>
<dbReference type="Proteomes" id="UP001589789">
    <property type="component" value="Unassembled WGS sequence"/>
</dbReference>